<evidence type="ECO:0000313" key="1">
    <source>
        <dbReference type="EMBL" id="SET32459.1"/>
    </source>
</evidence>
<keyword evidence="2" id="KW-1185">Reference proteome</keyword>
<dbReference type="Proteomes" id="UP000198558">
    <property type="component" value="Unassembled WGS sequence"/>
</dbReference>
<accession>A0A1I0DJ27</accession>
<dbReference type="EMBL" id="FOIN01000006">
    <property type="protein sequence ID" value="SET32459.1"/>
    <property type="molecule type" value="Genomic_DNA"/>
</dbReference>
<gene>
    <name evidence="1" type="ORF">SAMN04489758_10668</name>
</gene>
<dbReference type="PANTHER" id="PTHR35309">
    <property type="match status" value="1"/>
</dbReference>
<name>A0A1I0DJ27_9FIRM</name>
<dbReference type="AlphaFoldDB" id="A0A1I0DJ27"/>
<sequence length="315" mass="36353">MKNIKSEIQVHLKGKGMFEGWYFRISDRKVSLAVIVGISESMAFIQTIDTYTNQSQMIEYGLEEFEYGDNPFYVKIRDNYFTKEKMVLNLDQGMVKIKGEIENESFTPLKSTLYAPTIMGPFYYIPGMECNHGVISLLHRVKGRLMINHQKIKINGIGYIEKDWGCSFPKDYLWLQSNDCNQCEASLFLAIAKIPIKIISFTGVIMVLMIEGKQQVVASYYGAYLKRWLVKDGNYYLNIKQYPYNFYIKIIPENSCSLKAPQLGMMKDEVKESLTSKVTVLIYKHHKRIEKLNFIACGVELFGGFNDVKEQEADT</sequence>
<evidence type="ECO:0000313" key="2">
    <source>
        <dbReference type="Proteomes" id="UP000198558"/>
    </source>
</evidence>
<dbReference type="GO" id="GO:0009976">
    <property type="term" value="F:tocopherol cyclase activity"/>
    <property type="evidence" value="ECO:0007669"/>
    <property type="project" value="InterPro"/>
</dbReference>
<reference evidence="2" key="1">
    <citation type="submission" date="2016-10" db="EMBL/GenBank/DDBJ databases">
        <authorList>
            <person name="Varghese N."/>
            <person name="Submissions S."/>
        </authorList>
    </citation>
    <scope>NUCLEOTIDE SEQUENCE [LARGE SCALE GENOMIC DNA]</scope>
    <source>
        <strain evidence="2">DSM 1551</strain>
    </source>
</reference>
<dbReference type="SUPFAM" id="SSF159245">
    <property type="entry name" value="AttH-like"/>
    <property type="match status" value="1"/>
</dbReference>
<dbReference type="PANTHER" id="PTHR35309:SF4">
    <property type="entry name" value="TOCOPHEROL CYCLASE"/>
    <property type="match status" value="1"/>
</dbReference>
<proteinExistence type="predicted"/>
<dbReference type="InterPro" id="IPR025893">
    <property type="entry name" value="Tocopherol_cyclase"/>
</dbReference>
<dbReference type="OrthoDB" id="9772627at2"/>
<dbReference type="GeneID" id="78287906"/>
<protein>
    <submittedName>
        <fullName evidence="1">Tocopherol cyclase</fullName>
    </submittedName>
</protein>
<organism evidence="1 2">
    <name type="scientific">Thomasclavelia cocleata</name>
    <dbReference type="NCBI Taxonomy" id="69824"/>
    <lineage>
        <taxon>Bacteria</taxon>
        <taxon>Bacillati</taxon>
        <taxon>Bacillota</taxon>
        <taxon>Erysipelotrichia</taxon>
        <taxon>Erysipelotrichales</taxon>
        <taxon>Coprobacillaceae</taxon>
        <taxon>Thomasclavelia</taxon>
    </lineage>
</organism>
<dbReference type="RefSeq" id="WP_092352890.1">
    <property type="nucleotide sequence ID" value="NZ_FOIN01000006.1"/>
</dbReference>